<dbReference type="PANTHER" id="PTHR47505:SF1">
    <property type="entry name" value="DNA UTILIZATION PROTEIN YHGH"/>
    <property type="match status" value="1"/>
</dbReference>
<dbReference type="SUPFAM" id="SSF53271">
    <property type="entry name" value="PRTase-like"/>
    <property type="match status" value="1"/>
</dbReference>
<evidence type="ECO:0000313" key="2">
    <source>
        <dbReference type="EMBL" id="CAB4688191.1"/>
    </source>
</evidence>
<dbReference type="InterPro" id="IPR029057">
    <property type="entry name" value="PRTase-like"/>
</dbReference>
<protein>
    <submittedName>
        <fullName evidence="2">Unannotated protein</fullName>
    </submittedName>
</protein>
<accession>A0A6J6NN76</accession>
<proteinExistence type="inferred from homology"/>
<comment type="similarity">
    <text evidence="1">Belongs to the ComF/GntX family.</text>
</comment>
<dbReference type="PANTHER" id="PTHR47505">
    <property type="entry name" value="DNA UTILIZATION PROTEIN YHGH"/>
    <property type="match status" value="1"/>
</dbReference>
<dbReference type="EMBL" id="CAEZXL010000094">
    <property type="protein sequence ID" value="CAB4688191.1"/>
    <property type="molecule type" value="Genomic_DNA"/>
</dbReference>
<organism evidence="2">
    <name type="scientific">freshwater metagenome</name>
    <dbReference type="NCBI Taxonomy" id="449393"/>
    <lineage>
        <taxon>unclassified sequences</taxon>
        <taxon>metagenomes</taxon>
        <taxon>ecological metagenomes</taxon>
    </lineage>
</organism>
<sequence length="196" mass="21838">MCSECVSSFEIRTNKLAKGFISGYSFTDYSSESAAVVNAVKEQGQTSLLKFMAEFMLRAWPEEYGQVQLVPVPSSPLNLKRRGFSHTELLAKQLTRGLDSVRVTNLLRSVRPRVDQVGLSFPEREQNLVGAFQGESRLWREELGPVVLIDDVFTSGATLSQAWQSLEDLGVVVTGFCVFAQITPRKPLFTGQERLS</sequence>
<dbReference type="InterPro" id="IPR051910">
    <property type="entry name" value="ComF/GntX_DNA_util-trans"/>
</dbReference>
<dbReference type="Gene3D" id="3.40.50.2020">
    <property type="match status" value="1"/>
</dbReference>
<gene>
    <name evidence="2" type="ORF">UFOPK2373_00633</name>
</gene>
<dbReference type="InterPro" id="IPR000836">
    <property type="entry name" value="PRTase_dom"/>
</dbReference>
<dbReference type="AlphaFoldDB" id="A0A6J6NN76"/>
<name>A0A6J6NN76_9ZZZZ</name>
<dbReference type="CDD" id="cd06223">
    <property type="entry name" value="PRTases_typeI"/>
    <property type="match status" value="1"/>
</dbReference>
<reference evidence="2" key="1">
    <citation type="submission" date="2020-05" db="EMBL/GenBank/DDBJ databases">
        <authorList>
            <person name="Chiriac C."/>
            <person name="Salcher M."/>
            <person name="Ghai R."/>
            <person name="Kavagutti S V."/>
        </authorList>
    </citation>
    <scope>NUCLEOTIDE SEQUENCE</scope>
</reference>
<evidence type="ECO:0000256" key="1">
    <source>
        <dbReference type="ARBA" id="ARBA00008007"/>
    </source>
</evidence>